<evidence type="ECO:0000313" key="2">
    <source>
        <dbReference type="EMBL" id="OAP53774.1"/>
    </source>
</evidence>
<sequence length="109" mass="12870">MTPEDAWDIISRDGTYTIEFHLLEDVKIDIDEGFWRERKRKKQIHLAKDSDTVKYAEDNNRSQSQDPIKAAEENNRVRLQDPGKVAEDNRRVRLKEATEILRYVLGQDQ</sequence>
<accession>A0A178Z251</accession>
<gene>
    <name evidence="2" type="ORF">AYL99_12030</name>
</gene>
<feature type="compositionally biased region" description="Basic and acidic residues" evidence="1">
    <location>
        <begin position="51"/>
        <end position="60"/>
    </location>
</feature>
<feature type="compositionally biased region" description="Basic and acidic residues" evidence="1">
    <location>
        <begin position="69"/>
        <end position="84"/>
    </location>
</feature>
<organism evidence="2 3">
    <name type="scientific">Fonsecaea erecta</name>
    <dbReference type="NCBI Taxonomy" id="1367422"/>
    <lineage>
        <taxon>Eukaryota</taxon>
        <taxon>Fungi</taxon>
        <taxon>Dikarya</taxon>
        <taxon>Ascomycota</taxon>
        <taxon>Pezizomycotina</taxon>
        <taxon>Eurotiomycetes</taxon>
        <taxon>Chaetothyriomycetidae</taxon>
        <taxon>Chaetothyriales</taxon>
        <taxon>Herpotrichiellaceae</taxon>
        <taxon>Fonsecaea</taxon>
    </lineage>
</organism>
<reference evidence="2 3" key="1">
    <citation type="submission" date="2016-04" db="EMBL/GenBank/DDBJ databases">
        <title>Draft genome of Fonsecaea erecta CBS 125763.</title>
        <authorList>
            <person name="Weiss V.A."/>
            <person name="Vicente V.A."/>
            <person name="Raittz R.T."/>
            <person name="Moreno L.F."/>
            <person name="De Souza E.M."/>
            <person name="Pedrosa F.O."/>
            <person name="Steffens M.B."/>
            <person name="Faoro H."/>
            <person name="Tadra-Sfeir M.Z."/>
            <person name="Najafzadeh M.J."/>
            <person name="Felipe M.S."/>
            <person name="Teixeira M."/>
            <person name="Sun J."/>
            <person name="Xi L."/>
            <person name="Gomes R."/>
            <person name="De Azevedo C.M."/>
            <person name="Salgado C.G."/>
            <person name="Da Silva M.B."/>
            <person name="Nascimento M.F."/>
            <person name="Queiroz-Telles F."/>
            <person name="Attili D.S."/>
            <person name="Gorbushina A."/>
        </authorList>
    </citation>
    <scope>NUCLEOTIDE SEQUENCE [LARGE SCALE GENOMIC DNA]</scope>
    <source>
        <strain evidence="2 3">CBS 125763</strain>
    </source>
</reference>
<protein>
    <submittedName>
        <fullName evidence="2">Uncharacterized protein</fullName>
    </submittedName>
</protein>
<dbReference type="Proteomes" id="UP000078343">
    <property type="component" value="Unassembled WGS sequence"/>
</dbReference>
<feature type="region of interest" description="Disordered" evidence="1">
    <location>
        <begin position="51"/>
        <end position="84"/>
    </location>
</feature>
<dbReference type="AlphaFoldDB" id="A0A178Z251"/>
<evidence type="ECO:0000256" key="1">
    <source>
        <dbReference type="SAM" id="MobiDB-lite"/>
    </source>
</evidence>
<name>A0A178Z251_9EURO</name>
<dbReference type="GeneID" id="30016196"/>
<evidence type="ECO:0000313" key="3">
    <source>
        <dbReference type="Proteomes" id="UP000078343"/>
    </source>
</evidence>
<dbReference type="RefSeq" id="XP_018687141.1">
    <property type="nucleotide sequence ID" value="XM_018843533.1"/>
</dbReference>
<comment type="caution">
    <text evidence="2">The sequence shown here is derived from an EMBL/GenBank/DDBJ whole genome shotgun (WGS) entry which is preliminary data.</text>
</comment>
<dbReference type="EMBL" id="LVYI01000024">
    <property type="protein sequence ID" value="OAP53774.1"/>
    <property type="molecule type" value="Genomic_DNA"/>
</dbReference>
<keyword evidence="3" id="KW-1185">Reference proteome</keyword>
<proteinExistence type="predicted"/>